<dbReference type="Proteomes" id="UP000034588">
    <property type="component" value="Unassembled WGS sequence"/>
</dbReference>
<dbReference type="EMBL" id="LCQD01000008">
    <property type="protein sequence ID" value="KKW12861.1"/>
    <property type="molecule type" value="Genomic_DNA"/>
</dbReference>
<evidence type="ECO:0000313" key="1">
    <source>
        <dbReference type="EMBL" id="KKW12861.1"/>
    </source>
</evidence>
<accession>A0A0G1W286</accession>
<sequence length="196" mass="22962">MAPRSKYEVHYTLTGQLGPYSFERAWYYWIIHGLVPLFVAEEMYRNPIGRYDVRARGHCGCPPLDTEADTIKGARYVLSYHIDSQEGLNLFCETIRRYGLDHGMDPKCYVQGLLQRVIELEQHLPNKNKLQAQDLEHIKATVACYYQYTQAKIPYGDPRRDWASRLLNLAYYSARDLNNDHDLDWCPPAHMHERIP</sequence>
<protein>
    <submittedName>
        <fullName evidence="1">Uncharacterized protein</fullName>
    </submittedName>
</protein>
<comment type="caution">
    <text evidence="1">The sequence shown here is derived from an EMBL/GenBank/DDBJ whole genome shotgun (WGS) entry which is preliminary data.</text>
</comment>
<name>A0A0G1W286_9BACT</name>
<dbReference type="AlphaFoldDB" id="A0A0G1W286"/>
<evidence type="ECO:0000313" key="2">
    <source>
        <dbReference type="Proteomes" id="UP000034588"/>
    </source>
</evidence>
<reference evidence="1 2" key="1">
    <citation type="journal article" date="2015" name="Nature">
        <title>rRNA introns, odd ribosomes, and small enigmatic genomes across a large radiation of phyla.</title>
        <authorList>
            <person name="Brown C.T."/>
            <person name="Hug L.A."/>
            <person name="Thomas B.C."/>
            <person name="Sharon I."/>
            <person name="Castelle C.J."/>
            <person name="Singh A."/>
            <person name="Wilkins M.J."/>
            <person name="Williams K.H."/>
            <person name="Banfield J.F."/>
        </authorList>
    </citation>
    <scope>NUCLEOTIDE SEQUENCE [LARGE SCALE GENOMIC DNA]</scope>
</reference>
<proteinExistence type="predicted"/>
<gene>
    <name evidence="1" type="ORF">UY48_C0008G0036</name>
</gene>
<organism evidence="1 2">
    <name type="scientific">Candidatus Gottesmanbacteria bacterium GW2011_GWB1_49_7</name>
    <dbReference type="NCBI Taxonomy" id="1618448"/>
    <lineage>
        <taxon>Bacteria</taxon>
        <taxon>Candidatus Gottesmaniibacteriota</taxon>
    </lineage>
</organism>